<proteinExistence type="predicted"/>
<organism evidence="1 2">
    <name type="scientific">Trichophyton soudanense CBS 452.61</name>
    <dbReference type="NCBI Taxonomy" id="1215331"/>
    <lineage>
        <taxon>Eukaryota</taxon>
        <taxon>Fungi</taxon>
        <taxon>Dikarya</taxon>
        <taxon>Ascomycota</taxon>
        <taxon>Pezizomycotina</taxon>
        <taxon>Eurotiomycetes</taxon>
        <taxon>Eurotiomycetidae</taxon>
        <taxon>Onygenales</taxon>
        <taxon>Arthrodermataceae</taxon>
        <taxon>Trichophyton</taxon>
    </lineage>
</organism>
<name>A0A022Y117_TRISD</name>
<dbReference type="HOGENOM" id="CLU_2833002_0_0_1"/>
<dbReference type="AlphaFoldDB" id="A0A022Y117"/>
<dbReference type="Proteomes" id="UP000023623">
    <property type="component" value="Unassembled WGS sequence"/>
</dbReference>
<protein>
    <submittedName>
        <fullName evidence="1">Uncharacterized protein</fullName>
    </submittedName>
</protein>
<dbReference type="EMBL" id="KK208770">
    <property type="protein sequence ID" value="EZF76600.1"/>
    <property type="molecule type" value="Genomic_DNA"/>
</dbReference>
<sequence length="66" mass="7715">MLDKPEYPGVGISWLTFFPFTRVQECEFGNSQEEWPKHLAANNLRNGLLCIGYDISKYRGMYTPKR</sequence>
<reference evidence="1 2" key="1">
    <citation type="submission" date="2014-02" db="EMBL/GenBank/DDBJ databases">
        <title>The Genome Sequence of Trichophyton rubrum (morphotype soudanense) CBS 452.61.</title>
        <authorList>
            <consortium name="The Broad Institute Genomics Platform"/>
            <person name="Cuomo C.A."/>
            <person name="White T.C."/>
            <person name="Graser Y."/>
            <person name="Martinez-Rossi N."/>
            <person name="Heitman J."/>
            <person name="Young S.K."/>
            <person name="Zeng Q."/>
            <person name="Gargeya S."/>
            <person name="Abouelleil A."/>
            <person name="Alvarado L."/>
            <person name="Chapman S.B."/>
            <person name="Gainer-Dewar J."/>
            <person name="Goldberg J."/>
            <person name="Griggs A."/>
            <person name="Gujja S."/>
            <person name="Hansen M."/>
            <person name="Howarth C."/>
            <person name="Imamovic A."/>
            <person name="Larimer J."/>
            <person name="Martinez D."/>
            <person name="Murphy C."/>
            <person name="Pearson M.D."/>
            <person name="Persinoti G."/>
            <person name="Poon T."/>
            <person name="Priest M."/>
            <person name="Roberts A.D."/>
            <person name="Saif S."/>
            <person name="Shea T.D."/>
            <person name="Sykes S.N."/>
            <person name="Wortman J."/>
            <person name="Nusbaum C."/>
            <person name="Birren B."/>
        </authorList>
    </citation>
    <scope>NUCLEOTIDE SEQUENCE [LARGE SCALE GENOMIC DNA]</scope>
    <source>
        <strain evidence="1 2">CBS 452.61</strain>
    </source>
</reference>
<evidence type="ECO:0000313" key="2">
    <source>
        <dbReference type="Proteomes" id="UP000023623"/>
    </source>
</evidence>
<gene>
    <name evidence="1" type="ORF">H105_02065</name>
</gene>
<accession>A0A022Y117</accession>
<evidence type="ECO:0000313" key="1">
    <source>
        <dbReference type="EMBL" id="EZF76600.1"/>
    </source>
</evidence>
<keyword evidence="2" id="KW-1185">Reference proteome</keyword>